<dbReference type="Pfam" id="PF05443">
    <property type="entry name" value="ROS_MUCR"/>
    <property type="match status" value="1"/>
</dbReference>
<evidence type="ECO:0000256" key="1">
    <source>
        <dbReference type="ARBA" id="ARBA00007031"/>
    </source>
</evidence>
<dbReference type="InterPro" id="IPR008807">
    <property type="entry name" value="ROS_MUCR"/>
</dbReference>
<comment type="similarity">
    <text evidence="1">Belongs to the ros/MucR family.</text>
</comment>
<protein>
    <recommendedName>
        <fullName evidence="5">MucR family transcriptional regulator</fullName>
    </recommendedName>
</protein>
<evidence type="ECO:0000313" key="3">
    <source>
        <dbReference type="EMBL" id="GGF81659.1"/>
    </source>
</evidence>
<reference evidence="3" key="2">
    <citation type="submission" date="2020-09" db="EMBL/GenBank/DDBJ databases">
        <authorList>
            <person name="Sun Q."/>
            <person name="Sedlacek I."/>
        </authorList>
    </citation>
    <scope>NUCLEOTIDE SEQUENCE</scope>
    <source>
        <strain evidence="3">CCM 7897</strain>
    </source>
</reference>
<keyword evidence="4" id="KW-1185">Reference proteome</keyword>
<sequence>MDDQDSNDFLAENAAQIVSAFVAHNSISSAELPNLIKAVHAALASLGTQPVVEAAPKQLVPAVSVKRSITPDYLICLENGQKFKSLKRHLMSKHGLTPDEYRKKWDLPYDYPMVAPNYAQTRSAMAKEIGLGRAKPAEAPAAKEPARKARAPRAKKA</sequence>
<feature type="compositionally biased region" description="Low complexity" evidence="2">
    <location>
        <begin position="134"/>
        <end position="143"/>
    </location>
</feature>
<dbReference type="Gene3D" id="1.10.10.1550">
    <property type="entry name" value="ROS/MUCR transcriptional regulator protein"/>
    <property type="match status" value="1"/>
</dbReference>
<dbReference type="GO" id="GO:0008270">
    <property type="term" value="F:zinc ion binding"/>
    <property type="evidence" value="ECO:0007669"/>
    <property type="project" value="InterPro"/>
</dbReference>
<proteinExistence type="inferred from homology"/>
<comment type="caution">
    <text evidence="3">The sequence shown here is derived from an EMBL/GenBank/DDBJ whole genome shotgun (WGS) entry which is preliminary data.</text>
</comment>
<evidence type="ECO:0000313" key="4">
    <source>
        <dbReference type="Proteomes" id="UP000606044"/>
    </source>
</evidence>
<dbReference type="GO" id="GO:0006355">
    <property type="term" value="P:regulation of DNA-templated transcription"/>
    <property type="evidence" value="ECO:0007669"/>
    <property type="project" value="InterPro"/>
</dbReference>
<name>A0A917CBK4_9HYPH</name>
<accession>A0A917CBK4</accession>
<dbReference type="EMBL" id="BMCT01000008">
    <property type="protein sequence ID" value="GGF81659.1"/>
    <property type="molecule type" value="Genomic_DNA"/>
</dbReference>
<dbReference type="GO" id="GO:0003677">
    <property type="term" value="F:DNA binding"/>
    <property type="evidence" value="ECO:0007669"/>
    <property type="project" value="InterPro"/>
</dbReference>
<organism evidence="3 4">
    <name type="scientific">Azorhizobium oxalatiphilum</name>
    <dbReference type="NCBI Taxonomy" id="980631"/>
    <lineage>
        <taxon>Bacteria</taxon>
        <taxon>Pseudomonadati</taxon>
        <taxon>Pseudomonadota</taxon>
        <taxon>Alphaproteobacteria</taxon>
        <taxon>Hyphomicrobiales</taxon>
        <taxon>Xanthobacteraceae</taxon>
        <taxon>Azorhizobium</taxon>
    </lineage>
</organism>
<reference evidence="3" key="1">
    <citation type="journal article" date="2014" name="Int. J. Syst. Evol. Microbiol.">
        <title>Complete genome sequence of Corynebacterium casei LMG S-19264T (=DSM 44701T), isolated from a smear-ripened cheese.</title>
        <authorList>
            <consortium name="US DOE Joint Genome Institute (JGI-PGF)"/>
            <person name="Walter F."/>
            <person name="Albersmeier A."/>
            <person name="Kalinowski J."/>
            <person name="Ruckert C."/>
        </authorList>
    </citation>
    <scope>NUCLEOTIDE SEQUENCE</scope>
    <source>
        <strain evidence="3">CCM 7897</strain>
    </source>
</reference>
<dbReference type="InterPro" id="IPR041920">
    <property type="entry name" value="ROS/MUCR_sf"/>
</dbReference>
<dbReference type="Proteomes" id="UP000606044">
    <property type="component" value="Unassembled WGS sequence"/>
</dbReference>
<evidence type="ECO:0000256" key="2">
    <source>
        <dbReference type="SAM" id="MobiDB-lite"/>
    </source>
</evidence>
<evidence type="ECO:0008006" key="5">
    <source>
        <dbReference type="Google" id="ProtNLM"/>
    </source>
</evidence>
<gene>
    <name evidence="3" type="ORF">GCM10007301_47220</name>
</gene>
<dbReference type="AlphaFoldDB" id="A0A917CBK4"/>
<dbReference type="RefSeq" id="WP_188583220.1">
    <property type="nucleotide sequence ID" value="NZ_BMCT01000008.1"/>
</dbReference>
<feature type="region of interest" description="Disordered" evidence="2">
    <location>
        <begin position="134"/>
        <end position="157"/>
    </location>
</feature>
<feature type="compositionally biased region" description="Basic residues" evidence="2">
    <location>
        <begin position="148"/>
        <end position="157"/>
    </location>
</feature>